<protein>
    <recommendedName>
        <fullName evidence="5">P-type conjugative transfer protein TrbG</fullName>
    </recommendedName>
</protein>
<feature type="chain" id="PRO_5045036609" description="P-type conjugative transfer protein TrbG" evidence="2">
    <location>
        <begin position="26"/>
        <end position="92"/>
    </location>
</feature>
<organism evidence="3 4">
    <name type="scientific">Cupriavidus pampae</name>
    <dbReference type="NCBI Taxonomy" id="659251"/>
    <lineage>
        <taxon>Bacteria</taxon>
        <taxon>Pseudomonadati</taxon>
        <taxon>Pseudomonadota</taxon>
        <taxon>Betaproteobacteria</taxon>
        <taxon>Burkholderiales</taxon>
        <taxon>Burkholderiaceae</taxon>
        <taxon>Cupriavidus</taxon>
    </lineage>
</organism>
<reference evidence="3 4" key="1">
    <citation type="submission" date="2021-08" db="EMBL/GenBank/DDBJ databases">
        <authorList>
            <person name="Peeters C."/>
        </authorList>
    </citation>
    <scope>NUCLEOTIDE SEQUENCE [LARGE SCALE GENOMIC DNA]</scope>
    <source>
        <strain evidence="3 4">LMG 32289</strain>
    </source>
</reference>
<keyword evidence="2" id="KW-0732">Signal</keyword>
<evidence type="ECO:0008006" key="5">
    <source>
        <dbReference type="Google" id="ProtNLM"/>
    </source>
</evidence>
<sequence>MQQGKKPTRLGLMPALLMALLTGCAGVSPSYSSLPAPPPKILPLPAAARQPTIPSECLPTCSKGLTVERESWLSTPTPLASPARPVNEATIP</sequence>
<comment type="caution">
    <text evidence="3">The sequence shown here is derived from an EMBL/GenBank/DDBJ whole genome shotgun (WGS) entry which is preliminary data.</text>
</comment>
<evidence type="ECO:0000313" key="3">
    <source>
        <dbReference type="EMBL" id="CAG9177906.1"/>
    </source>
</evidence>
<accession>A0ABN7YZY8</accession>
<dbReference type="PROSITE" id="PS51257">
    <property type="entry name" value="PROKAR_LIPOPROTEIN"/>
    <property type="match status" value="1"/>
</dbReference>
<dbReference type="EMBL" id="CAJZAG010000007">
    <property type="protein sequence ID" value="CAG9177906.1"/>
    <property type="molecule type" value="Genomic_DNA"/>
</dbReference>
<feature type="region of interest" description="Disordered" evidence="1">
    <location>
        <begin position="72"/>
        <end position="92"/>
    </location>
</feature>
<evidence type="ECO:0000256" key="1">
    <source>
        <dbReference type="SAM" id="MobiDB-lite"/>
    </source>
</evidence>
<gene>
    <name evidence="3" type="ORF">LMG32289_03943</name>
</gene>
<proteinExistence type="predicted"/>
<evidence type="ECO:0000313" key="4">
    <source>
        <dbReference type="Proteomes" id="UP000706525"/>
    </source>
</evidence>
<evidence type="ECO:0000256" key="2">
    <source>
        <dbReference type="SAM" id="SignalP"/>
    </source>
</evidence>
<feature type="signal peptide" evidence="2">
    <location>
        <begin position="1"/>
        <end position="25"/>
    </location>
</feature>
<name>A0ABN7YZY8_9BURK</name>
<dbReference type="Proteomes" id="UP000706525">
    <property type="component" value="Unassembled WGS sequence"/>
</dbReference>
<keyword evidence="4" id="KW-1185">Reference proteome</keyword>